<reference evidence="1 2" key="1">
    <citation type="submission" date="2018-03" db="EMBL/GenBank/DDBJ databases">
        <title>Complete genome sequence of Thauera aromatica, a model organism for studying aromatic compound degradation under denitrifying conditions.</title>
        <authorList>
            <person name="Lo H.-Y."/>
            <person name="Goris T."/>
            <person name="Boll M."/>
            <person name="Mueller J.A."/>
        </authorList>
    </citation>
    <scope>NUCLEOTIDE SEQUENCE [LARGE SCALE GENOMIC DNA]</scope>
    <source>
        <strain evidence="1 2">K172</strain>
    </source>
</reference>
<dbReference type="EMBL" id="CP028339">
    <property type="protein sequence ID" value="AVR90210.1"/>
    <property type="molecule type" value="Genomic_DNA"/>
</dbReference>
<proteinExistence type="predicted"/>
<dbReference type="AlphaFoldDB" id="A0A2R4BSF9"/>
<evidence type="ECO:0000313" key="2">
    <source>
        <dbReference type="Proteomes" id="UP000241885"/>
    </source>
</evidence>
<dbReference type="OrthoDB" id="6708558at2"/>
<accession>A0A2R4BSF9</accession>
<dbReference type="RefSeq" id="WP_107222193.1">
    <property type="nucleotide sequence ID" value="NZ_CP028339.1"/>
</dbReference>
<organism evidence="1 2">
    <name type="scientific">Thauera aromatica K172</name>
    <dbReference type="NCBI Taxonomy" id="44139"/>
    <lineage>
        <taxon>Bacteria</taxon>
        <taxon>Pseudomonadati</taxon>
        <taxon>Pseudomonadota</taxon>
        <taxon>Betaproteobacteria</taxon>
        <taxon>Rhodocyclales</taxon>
        <taxon>Zoogloeaceae</taxon>
        <taxon>Thauera</taxon>
    </lineage>
</organism>
<name>A0A2R4BSF9_THAAR</name>
<dbReference type="KEGG" id="tak:Tharo_3329"/>
<dbReference type="Proteomes" id="UP000241885">
    <property type="component" value="Chromosome"/>
</dbReference>
<sequence>MVMLIEHIDAIARKEQRDVLYVQFHQPTSDEDLKEENVDGLGFFDELDWEHLPRRQQIIGWLDAHGIGWRHCADFANENGIFPYLGQIYIDLPYDPTLPAYKELRAFLENPDGSMRFPDATFCYVPLEMAMKNAAHDEPGFWEEWAKNF</sequence>
<evidence type="ECO:0000313" key="1">
    <source>
        <dbReference type="EMBL" id="AVR90210.1"/>
    </source>
</evidence>
<protein>
    <submittedName>
        <fullName evidence="1">Uncharacterized protein</fullName>
    </submittedName>
</protein>
<gene>
    <name evidence="1" type="ORF">Tharo_3329</name>
</gene>
<keyword evidence="2" id="KW-1185">Reference proteome</keyword>